<organism evidence="7 8">
    <name type="scientific">Microlunatus ginsengisoli</name>
    <dbReference type="NCBI Taxonomy" id="363863"/>
    <lineage>
        <taxon>Bacteria</taxon>
        <taxon>Bacillati</taxon>
        <taxon>Actinomycetota</taxon>
        <taxon>Actinomycetes</taxon>
        <taxon>Propionibacteriales</taxon>
        <taxon>Propionibacteriaceae</taxon>
        <taxon>Microlunatus</taxon>
    </lineage>
</organism>
<feature type="domain" description="ABC-2 type transporter transmembrane" evidence="6">
    <location>
        <begin position="18"/>
        <end position="186"/>
    </location>
</feature>
<evidence type="ECO:0000313" key="7">
    <source>
        <dbReference type="EMBL" id="GAA3624435.1"/>
    </source>
</evidence>
<proteinExistence type="predicted"/>
<gene>
    <name evidence="7" type="ORF">GCM10022236_28400</name>
</gene>
<feature type="transmembrane region" description="Helical" evidence="5">
    <location>
        <begin position="567"/>
        <end position="591"/>
    </location>
</feature>
<feature type="transmembrane region" description="Helical" evidence="5">
    <location>
        <begin position="535"/>
        <end position="561"/>
    </location>
</feature>
<feature type="transmembrane region" description="Helical" evidence="5">
    <location>
        <begin position="651"/>
        <end position="674"/>
    </location>
</feature>
<protein>
    <submittedName>
        <fullName evidence="7">YhgE/Pip domain-containing protein</fullName>
    </submittedName>
</protein>
<evidence type="ECO:0000256" key="4">
    <source>
        <dbReference type="ARBA" id="ARBA00023136"/>
    </source>
</evidence>
<feature type="transmembrane region" description="Helical" evidence="5">
    <location>
        <begin position="598"/>
        <end position="616"/>
    </location>
</feature>
<comment type="caution">
    <text evidence="7">The sequence shown here is derived from an EMBL/GenBank/DDBJ whole genome shotgun (WGS) entry which is preliminary data.</text>
</comment>
<dbReference type="PANTHER" id="PTHR43077:SF5">
    <property type="entry name" value="PHAGE INFECTION PROTEIN"/>
    <property type="match status" value="1"/>
</dbReference>
<evidence type="ECO:0000259" key="6">
    <source>
        <dbReference type="Pfam" id="PF12698"/>
    </source>
</evidence>
<accession>A0ABP7A3Y4</accession>
<feature type="transmembrane region" description="Helical" evidence="5">
    <location>
        <begin position="12"/>
        <end position="33"/>
    </location>
</feature>
<evidence type="ECO:0000313" key="8">
    <source>
        <dbReference type="Proteomes" id="UP001501490"/>
    </source>
</evidence>
<dbReference type="InterPro" id="IPR023908">
    <property type="entry name" value="xxxLxxG_rpt"/>
</dbReference>
<dbReference type="InterPro" id="IPR051328">
    <property type="entry name" value="T7SS_ABC-Transporter"/>
</dbReference>
<keyword evidence="2 5" id="KW-0812">Transmembrane</keyword>
<dbReference type="Gene3D" id="3.40.1710.10">
    <property type="entry name" value="abc type-2 transporter like domain"/>
    <property type="match status" value="1"/>
</dbReference>
<feature type="transmembrane region" description="Helical" evidence="5">
    <location>
        <begin position="492"/>
        <end position="514"/>
    </location>
</feature>
<evidence type="ECO:0000256" key="3">
    <source>
        <dbReference type="ARBA" id="ARBA00022989"/>
    </source>
</evidence>
<sequence length="691" mass="68640">MNAEDGRTSAGWVVPVVAIILTALVGGILLITIHGRQNAGSVIPVAIVNEDNPVTTGSGDDQKKVAAGRELAGSLTRPDPGDATPLSWQIVDSKDAADGLRTGSYYAVLTIPKDFSAQLTSTAGDKPQQAQLKLVGNDATSVAVTALASLAVDQAANTLGAQATNGFVDNTLSSFTTINKNLTSTAKNAHQLADSSEQLADSSDDLAAGSQSLKTGAAKLDSGAAEAASGAAQVATGARQLASATGSLESGASKLASGARTLSSSASKVARGESRVADQAKTQSTNLSRLTTVTGNTHDRAVKMRDRAAQLVRECPVVGTPRGFCAELAALSAQALVQQGSTRVIDEGVKAGSKRAKAISDGSSALAKGGRKVASGASDLASAAGKLSSGAASLDSAAATLASGAATSASGAASVANGADQNAAGADQLDHGADQLASGAHQLADGANKLASGLDTFAKSVPSYTDDQRKTLDTVVTTPVTVTASADHQSTLAAGLVPAALGLALWLGTLMMFLARGAVPTGSAWAQASVGRRLLLGWGPAVLVGLAQAAILLALVLLGGAKVASPVGLALFCGLGVLCFAAVNQALVALFGGIGRMVSLAFTVVEAAALGGVIPIETAPGFIQLLNGALPLPRFVDGAGQLILGGSSGGLLSASVTLVLWMVLGLLATAFATARKRPELAPARLTPVMAG</sequence>
<evidence type="ECO:0000256" key="1">
    <source>
        <dbReference type="ARBA" id="ARBA00004141"/>
    </source>
</evidence>
<dbReference type="SUPFAM" id="SSF101967">
    <property type="entry name" value="Adhesin YadA, collagen-binding domain"/>
    <property type="match status" value="1"/>
</dbReference>
<dbReference type="InterPro" id="IPR013525">
    <property type="entry name" value="ABC2_TM"/>
</dbReference>
<dbReference type="Pfam" id="PF12698">
    <property type="entry name" value="ABC2_membrane_3"/>
    <property type="match status" value="1"/>
</dbReference>
<dbReference type="EMBL" id="BAABAB010000021">
    <property type="protein sequence ID" value="GAA3624435.1"/>
    <property type="molecule type" value="Genomic_DNA"/>
</dbReference>
<name>A0ABP7A3Y4_9ACTN</name>
<dbReference type="Proteomes" id="UP001501490">
    <property type="component" value="Unassembled WGS sequence"/>
</dbReference>
<keyword evidence="4 5" id="KW-0472">Membrane</keyword>
<dbReference type="InterPro" id="IPR017500">
    <property type="entry name" value="Phage_infect_YhgE_N"/>
</dbReference>
<dbReference type="RefSeq" id="WP_344805601.1">
    <property type="nucleotide sequence ID" value="NZ_BAABAB010000021.1"/>
</dbReference>
<reference evidence="8" key="1">
    <citation type="journal article" date="2019" name="Int. J. Syst. Evol. Microbiol.">
        <title>The Global Catalogue of Microorganisms (GCM) 10K type strain sequencing project: providing services to taxonomists for standard genome sequencing and annotation.</title>
        <authorList>
            <consortium name="The Broad Institute Genomics Platform"/>
            <consortium name="The Broad Institute Genome Sequencing Center for Infectious Disease"/>
            <person name="Wu L."/>
            <person name="Ma J."/>
        </authorList>
    </citation>
    <scope>NUCLEOTIDE SEQUENCE [LARGE SCALE GENOMIC DNA]</scope>
    <source>
        <strain evidence="8">JCM 16929</strain>
    </source>
</reference>
<dbReference type="InterPro" id="IPR011049">
    <property type="entry name" value="Serralysin-like_metalloprot_C"/>
</dbReference>
<dbReference type="NCBIfam" id="TIGR03057">
    <property type="entry name" value="xxxLxxG_by_4"/>
    <property type="match status" value="3"/>
</dbReference>
<dbReference type="PANTHER" id="PTHR43077">
    <property type="entry name" value="TRANSPORT PERMEASE YVFS-RELATED"/>
    <property type="match status" value="1"/>
</dbReference>
<evidence type="ECO:0000256" key="5">
    <source>
        <dbReference type="SAM" id="Phobius"/>
    </source>
</evidence>
<comment type="subcellular location">
    <subcellularLocation>
        <location evidence="1">Membrane</location>
        <topology evidence="1">Multi-pass membrane protein</topology>
    </subcellularLocation>
</comment>
<keyword evidence="3 5" id="KW-1133">Transmembrane helix</keyword>
<dbReference type="Gene3D" id="1.10.287.950">
    <property type="entry name" value="Methyl-accepting chemotaxis protein"/>
    <property type="match status" value="1"/>
</dbReference>
<keyword evidence="8" id="KW-1185">Reference proteome</keyword>
<dbReference type="NCBIfam" id="TIGR03061">
    <property type="entry name" value="pip_yhgE_Nterm"/>
    <property type="match status" value="1"/>
</dbReference>
<evidence type="ECO:0000256" key="2">
    <source>
        <dbReference type="ARBA" id="ARBA00022692"/>
    </source>
</evidence>